<protein>
    <submittedName>
        <fullName evidence="1">Uncharacterized protein</fullName>
    </submittedName>
</protein>
<evidence type="ECO:0000313" key="2">
    <source>
        <dbReference type="Proteomes" id="UP000294862"/>
    </source>
</evidence>
<dbReference type="Proteomes" id="UP000294862">
    <property type="component" value="Unassembled WGS sequence"/>
</dbReference>
<comment type="caution">
    <text evidence="1">The sequence shown here is derived from an EMBL/GenBank/DDBJ whole genome shotgun (WGS) entry which is preliminary data.</text>
</comment>
<proteinExistence type="predicted"/>
<dbReference type="EMBL" id="SLWQ01000001">
    <property type="protein sequence ID" value="TCO43311.1"/>
    <property type="molecule type" value="Genomic_DNA"/>
</dbReference>
<sequence length="92" mass="10129">MTSSPNVVGSYEYYVFNKNTGKVYDVLVDVEGDVLSGGQHVRSIAGSVLTDAVTQSAFVYWQAKFEDLSFYLEAPDHDGYGITSLNLDRGRP</sequence>
<accession>A0A4R2IF29</accession>
<name>A0A4R2IF29_9GAMM</name>
<dbReference type="AlphaFoldDB" id="A0A4R2IF29"/>
<gene>
    <name evidence="1" type="ORF">EV148_101734</name>
</gene>
<keyword evidence="2" id="KW-1185">Reference proteome</keyword>
<evidence type="ECO:0000313" key="1">
    <source>
        <dbReference type="EMBL" id="TCO43311.1"/>
    </source>
</evidence>
<dbReference type="RefSeq" id="WP_131993564.1">
    <property type="nucleotide sequence ID" value="NZ_JACGXM010000002.1"/>
</dbReference>
<organism evidence="1 2">
    <name type="scientific">Dokdonella fugitiva</name>
    <dbReference type="NCBI Taxonomy" id="328517"/>
    <lineage>
        <taxon>Bacteria</taxon>
        <taxon>Pseudomonadati</taxon>
        <taxon>Pseudomonadota</taxon>
        <taxon>Gammaproteobacteria</taxon>
        <taxon>Lysobacterales</taxon>
        <taxon>Rhodanobacteraceae</taxon>
        <taxon>Dokdonella</taxon>
    </lineage>
</organism>
<reference evidence="1 2" key="1">
    <citation type="journal article" date="2015" name="Stand. Genomic Sci.">
        <title>Genomic Encyclopedia of Bacterial and Archaeal Type Strains, Phase III: the genomes of soil and plant-associated and newly described type strains.</title>
        <authorList>
            <person name="Whitman W.B."/>
            <person name="Woyke T."/>
            <person name="Klenk H.P."/>
            <person name="Zhou Y."/>
            <person name="Lilburn T.G."/>
            <person name="Beck B.J."/>
            <person name="De Vos P."/>
            <person name="Vandamme P."/>
            <person name="Eisen J.A."/>
            <person name="Garrity G."/>
            <person name="Hugenholtz P."/>
            <person name="Kyrpides N.C."/>
        </authorList>
    </citation>
    <scope>NUCLEOTIDE SEQUENCE [LARGE SCALE GENOMIC DNA]</scope>
    <source>
        <strain evidence="1 2">A3</strain>
    </source>
</reference>